<evidence type="ECO:0000313" key="2">
    <source>
        <dbReference type="Proteomes" id="UP000503264"/>
    </source>
</evidence>
<reference evidence="1 2" key="1">
    <citation type="submission" date="2016-07" db="EMBL/GenBank/DDBJ databases">
        <title>Comparative genomics of the Campylobacter concisus group.</title>
        <authorList>
            <person name="Miller W.G."/>
            <person name="Yee E."/>
            <person name="Chapman M.H."/>
            <person name="Huynh S."/>
            <person name="Bono J.L."/>
            <person name="On S.L.W."/>
            <person name="StLeger J."/>
            <person name="Foster G."/>
            <person name="Parker C.T."/>
        </authorList>
    </citation>
    <scope>NUCLEOTIDE SEQUENCE [LARGE SCALE GENOMIC DNA]</scope>
    <source>
        <strain evidence="1 2">CCUG 21559</strain>
    </source>
</reference>
<gene>
    <name evidence="1" type="ORF">CMUC_1171</name>
</gene>
<organism evidence="1 2">
    <name type="scientific">Campylobacter mucosalis CCUG 21559</name>
    <dbReference type="NCBI Taxonomy" id="1032067"/>
    <lineage>
        <taxon>Bacteria</taxon>
        <taxon>Pseudomonadati</taxon>
        <taxon>Campylobacterota</taxon>
        <taxon>Epsilonproteobacteria</taxon>
        <taxon>Campylobacterales</taxon>
        <taxon>Campylobacteraceae</taxon>
        <taxon>Campylobacter</taxon>
    </lineage>
</organism>
<dbReference type="RefSeq" id="WP_171993866.1">
    <property type="nucleotide sequence ID" value="NZ_CP012542.1"/>
</dbReference>
<dbReference type="AlphaFoldDB" id="A0A6G5QGX9"/>
<proteinExistence type="predicted"/>
<evidence type="ECO:0000313" key="1">
    <source>
        <dbReference type="EMBL" id="QCD44945.1"/>
    </source>
</evidence>
<name>A0A6G5QGX9_9BACT</name>
<protein>
    <submittedName>
        <fullName evidence="1">Uncharacterized protein</fullName>
    </submittedName>
</protein>
<keyword evidence="2" id="KW-1185">Reference proteome</keyword>
<sequence length="168" mass="19293">MNFKKLHADLKAWKEKNEISLEMSQKGLVANLLEELTEYVRAENEGNVLMQIDALCDIAVFCLNAIEETPNRYISSYEPPLLAVIEIIQHTTVVEIQDMSDFLIGLVYSCMDNIERLGFNPEKCMEETIKQISSRTGKMDYGIGKWVKDKSPEAKAREYQADYESCRK</sequence>
<accession>A0A6G5QGX9</accession>
<dbReference type="EMBL" id="CP012542">
    <property type="protein sequence ID" value="QCD44945.1"/>
    <property type="molecule type" value="Genomic_DNA"/>
</dbReference>
<dbReference type="Proteomes" id="UP000503264">
    <property type="component" value="Chromosome"/>
</dbReference>